<dbReference type="GO" id="GO:0003700">
    <property type="term" value="F:DNA-binding transcription factor activity"/>
    <property type="evidence" value="ECO:0007669"/>
    <property type="project" value="InterPro"/>
</dbReference>
<dbReference type="CDD" id="cd00090">
    <property type="entry name" value="HTH_ARSR"/>
    <property type="match status" value="1"/>
</dbReference>
<dbReference type="PRINTS" id="PR00778">
    <property type="entry name" value="HTHARSR"/>
</dbReference>
<proteinExistence type="predicted"/>
<comment type="caution">
    <text evidence="5">The sequence shown here is derived from an EMBL/GenBank/DDBJ whole genome shotgun (WGS) entry which is preliminary data.</text>
</comment>
<evidence type="ECO:0000259" key="4">
    <source>
        <dbReference type="PROSITE" id="PS50987"/>
    </source>
</evidence>
<dbReference type="PROSITE" id="PS50987">
    <property type="entry name" value="HTH_ARSR_2"/>
    <property type="match status" value="1"/>
</dbReference>
<dbReference type="SUPFAM" id="SSF46785">
    <property type="entry name" value="Winged helix' DNA-binding domain"/>
    <property type="match status" value="1"/>
</dbReference>
<evidence type="ECO:0000256" key="1">
    <source>
        <dbReference type="ARBA" id="ARBA00023015"/>
    </source>
</evidence>
<feature type="domain" description="HTH arsR-type" evidence="4">
    <location>
        <begin position="1"/>
        <end position="93"/>
    </location>
</feature>
<keyword evidence="1" id="KW-0805">Transcription regulation</keyword>
<organism evidence="5 6">
    <name type="scientific">Sediminivirga luteola</name>
    <dbReference type="NCBI Taxonomy" id="1774748"/>
    <lineage>
        <taxon>Bacteria</taxon>
        <taxon>Bacillati</taxon>
        <taxon>Actinomycetota</taxon>
        <taxon>Actinomycetes</taxon>
        <taxon>Micrococcales</taxon>
        <taxon>Brevibacteriaceae</taxon>
        <taxon>Sediminivirga</taxon>
    </lineage>
</organism>
<dbReference type="InterPro" id="IPR011991">
    <property type="entry name" value="ArsR-like_HTH"/>
</dbReference>
<reference evidence="5" key="1">
    <citation type="journal article" date="2014" name="Int. J. Syst. Evol. Microbiol.">
        <title>Complete genome sequence of Corynebacterium casei LMG S-19264T (=DSM 44701T), isolated from a smear-ripened cheese.</title>
        <authorList>
            <consortium name="US DOE Joint Genome Institute (JGI-PGF)"/>
            <person name="Walter F."/>
            <person name="Albersmeier A."/>
            <person name="Kalinowski J."/>
            <person name="Ruckert C."/>
        </authorList>
    </citation>
    <scope>NUCLEOTIDE SEQUENCE</scope>
    <source>
        <strain evidence="5">CGMCC 1.12785</strain>
    </source>
</reference>
<keyword evidence="3" id="KW-0804">Transcription</keyword>
<name>A0A8J2TVX1_9MICO</name>
<dbReference type="SMART" id="SM00418">
    <property type="entry name" value="HTH_ARSR"/>
    <property type="match status" value="1"/>
</dbReference>
<dbReference type="EMBL" id="BMFY01000002">
    <property type="protein sequence ID" value="GGA05987.1"/>
    <property type="molecule type" value="Genomic_DNA"/>
</dbReference>
<dbReference type="NCBIfam" id="NF033788">
    <property type="entry name" value="HTH_metalloreg"/>
    <property type="match status" value="1"/>
</dbReference>
<sequence length="111" mass="12547">MARPASTPDVFSALGHPRRRLILELLGQQDLTVAELTRELGIAQPSVSEQLSLLREVGLVDSTSQGRKRVYRINPAPLRTVADWLVHLDAFWDERFARLGRLLEDLDEEST</sequence>
<dbReference type="InterPro" id="IPR036390">
    <property type="entry name" value="WH_DNA-bd_sf"/>
</dbReference>
<dbReference type="InterPro" id="IPR036388">
    <property type="entry name" value="WH-like_DNA-bd_sf"/>
</dbReference>
<evidence type="ECO:0000256" key="3">
    <source>
        <dbReference type="ARBA" id="ARBA00023163"/>
    </source>
</evidence>
<gene>
    <name evidence="5" type="ORF">GCM10011333_06120</name>
</gene>
<protein>
    <submittedName>
        <fullName evidence="5">Transcriptional regulator</fullName>
    </submittedName>
</protein>
<dbReference type="Gene3D" id="1.10.10.10">
    <property type="entry name" value="Winged helix-like DNA-binding domain superfamily/Winged helix DNA-binding domain"/>
    <property type="match status" value="1"/>
</dbReference>
<dbReference type="AlphaFoldDB" id="A0A8J2TVX1"/>
<accession>A0A8J2TVX1</accession>
<dbReference type="InterPro" id="IPR001845">
    <property type="entry name" value="HTH_ArsR_DNA-bd_dom"/>
</dbReference>
<dbReference type="Proteomes" id="UP000616114">
    <property type="component" value="Unassembled WGS sequence"/>
</dbReference>
<evidence type="ECO:0000313" key="5">
    <source>
        <dbReference type="EMBL" id="GGA05987.1"/>
    </source>
</evidence>
<dbReference type="PANTHER" id="PTHR33154:SF33">
    <property type="entry name" value="TRANSCRIPTIONAL REPRESSOR SDPR"/>
    <property type="match status" value="1"/>
</dbReference>
<evidence type="ECO:0000256" key="2">
    <source>
        <dbReference type="ARBA" id="ARBA00023125"/>
    </source>
</evidence>
<keyword evidence="2" id="KW-0238">DNA-binding</keyword>
<dbReference type="GO" id="GO:0003677">
    <property type="term" value="F:DNA binding"/>
    <property type="evidence" value="ECO:0007669"/>
    <property type="project" value="UniProtKB-KW"/>
</dbReference>
<dbReference type="Pfam" id="PF01022">
    <property type="entry name" value="HTH_5"/>
    <property type="match status" value="1"/>
</dbReference>
<dbReference type="PANTHER" id="PTHR33154">
    <property type="entry name" value="TRANSCRIPTIONAL REGULATOR, ARSR FAMILY"/>
    <property type="match status" value="1"/>
</dbReference>
<reference evidence="5" key="2">
    <citation type="submission" date="2020-09" db="EMBL/GenBank/DDBJ databases">
        <authorList>
            <person name="Sun Q."/>
            <person name="Zhou Y."/>
        </authorList>
    </citation>
    <scope>NUCLEOTIDE SEQUENCE</scope>
    <source>
        <strain evidence="5">CGMCC 1.12785</strain>
    </source>
</reference>
<evidence type="ECO:0000313" key="6">
    <source>
        <dbReference type="Proteomes" id="UP000616114"/>
    </source>
</evidence>
<dbReference type="InterPro" id="IPR051081">
    <property type="entry name" value="HTH_MetalResp_TranReg"/>
</dbReference>
<keyword evidence="6" id="KW-1185">Reference proteome</keyword>
<dbReference type="RefSeq" id="WP_188549448.1">
    <property type="nucleotide sequence ID" value="NZ_BMFY01000002.1"/>
</dbReference>